<gene>
    <name evidence="1" type="ORF">MHA02_18470</name>
</gene>
<dbReference type="OrthoDB" id="7996554at2"/>
<proteinExistence type="predicted"/>
<reference evidence="1 2" key="1">
    <citation type="submission" date="2019-07" db="EMBL/GenBank/DDBJ databases">
        <title>Whole genome shotgun sequence of Methylobacterium haplocladii NBRC 107714.</title>
        <authorList>
            <person name="Hosoyama A."/>
            <person name="Uohara A."/>
            <person name="Ohji S."/>
            <person name="Ichikawa N."/>
        </authorList>
    </citation>
    <scope>NUCLEOTIDE SEQUENCE [LARGE SCALE GENOMIC DNA]</scope>
    <source>
        <strain evidence="1 2">NBRC 107714</strain>
    </source>
</reference>
<dbReference type="AlphaFoldDB" id="A0A512IP28"/>
<organism evidence="1 2">
    <name type="scientific">Methylobacterium haplocladii</name>
    <dbReference type="NCBI Taxonomy" id="1176176"/>
    <lineage>
        <taxon>Bacteria</taxon>
        <taxon>Pseudomonadati</taxon>
        <taxon>Pseudomonadota</taxon>
        <taxon>Alphaproteobacteria</taxon>
        <taxon>Hyphomicrobiales</taxon>
        <taxon>Methylobacteriaceae</taxon>
        <taxon>Methylobacterium</taxon>
    </lineage>
</organism>
<comment type="caution">
    <text evidence="1">The sequence shown here is derived from an EMBL/GenBank/DDBJ whole genome shotgun (WGS) entry which is preliminary data.</text>
</comment>
<name>A0A512IP28_9HYPH</name>
<evidence type="ECO:0000313" key="2">
    <source>
        <dbReference type="Proteomes" id="UP000321258"/>
    </source>
</evidence>
<sequence length="95" mass="10256">MFEPNEVLQTLTGRGHVSAEGIDAVRVRYRVVVERREGSVVASGTLTGSHASLKPVWLVPDATLRLKNGRRIEISITDLVGDVAEFESTGPVSPT</sequence>
<dbReference type="Proteomes" id="UP000321258">
    <property type="component" value="Unassembled WGS sequence"/>
</dbReference>
<accession>A0A512IP28</accession>
<keyword evidence="2" id="KW-1185">Reference proteome</keyword>
<evidence type="ECO:0000313" key="1">
    <source>
        <dbReference type="EMBL" id="GEO99459.1"/>
    </source>
</evidence>
<protein>
    <submittedName>
        <fullName evidence="1">Uncharacterized protein</fullName>
    </submittedName>
</protein>
<dbReference type="RefSeq" id="WP_147078440.1">
    <property type="nucleotide sequence ID" value="NZ_BJZT01000018.1"/>
</dbReference>
<dbReference type="EMBL" id="BJZT01000018">
    <property type="protein sequence ID" value="GEO99459.1"/>
    <property type="molecule type" value="Genomic_DNA"/>
</dbReference>